<evidence type="ECO:0000313" key="12">
    <source>
        <dbReference type="Proteomes" id="UP000288972"/>
    </source>
</evidence>
<evidence type="ECO:0000256" key="6">
    <source>
        <dbReference type="ARBA" id="ARBA00023136"/>
    </source>
</evidence>
<dbReference type="KEGG" id="bgz:XH91_18250"/>
<dbReference type="PANTHER" id="PTHR30489:SF0">
    <property type="entry name" value="LIPOPROTEIN-RELEASING SYSTEM TRANSMEMBRANE PROTEIN LOLE"/>
    <property type="match status" value="1"/>
</dbReference>
<evidence type="ECO:0000256" key="3">
    <source>
        <dbReference type="ARBA" id="ARBA00022475"/>
    </source>
</evidence>
<evidence type="ECO:0000313" key="13">
    <source>
        <dbReference type="Proteomes" id="UP000290401"/>
    </source>
</evidence>
<reference evidence="10 12" key="1">
    <citation type="submission" date="2018-06" db="EMBL/GenBank/DDBJ databases">
        <title>Comparative genomics of rhizobia nodulating Arachis hypogaea in China.</title>
        <authorList>
            <person name="Li Y."/>
        </authorList>
    </citation>
    <scope>NUCLEOTIDE SEQUENCE [LARGE SCALE GENOMIC DNA]</scope>
    <source>
        <strain evidence="10 12">CCBAU 51670</strain>
    </source>
</reference>
<dbReference type="InterPro" id="IPR051447">
    <property type="entry name" value="Lipoprotein-release_system"/>
</dbReference>
<feature type="transmembrane region" description="Helical" evidence="7">
    <location>
        <begin position="703"/>
        <end position="730"/>
    </location>
</feature>
<evidence type="ECO:0000313" key="10">
    <source>
        <dbReference type="EMBL" id="QAU47106.1"/>
    </source>
</evidence>
<dbReference type="PANTHER" id="PTHR30489">
    <property type="entry name" value="LIPOPROTEIN-RELEASING SYSTEM TRANSMEMBRANE PROTEIN LOLE"/>
    <property type="match status" value="1"/>
</dbReference>
<protein>
    <submittedName>
        <fullName evidence="10">ABC transporter permease</fullName>
    </submittedName>
    <submittedName>
        <fullName evidence="11">FtsX-like permease family protein</fullName>
    </submittedName>
</protein>
<feature type="domain" description="ABC3 transporter permease C-terminal" evidence="8">
    <location>
        <begin position="662"/>
        <end position="770"/>
    </location>
</feature>
<evidence type="ECO:0000256" key="5">
    <source>
        <dbReference type="ARBA" id="ARBA00022989"/>
    </source>
</evidence>
<feature type="transmembrane region" description="Helical" evidence="7">
    <location>
        <begin position="435"/>
        <end position="454"/>
    </location>
</feature>
<name>A0AAE5X1Q4_9BRAD</name>
<accession>A0AAE5X1Q4</accession>
<dbReference type="Proteomes" id="UP000290401">
    <property type="component" value="Unassembled WGS sequence"/>
</dbReference>
<dbReference type="AlphaFoldDB" id="A0AAE5X1Q4"/>
<gene>
    <name evidence="11" type="ORF">EAS56_20510</name>
    <name evidence="10" type="ORF">XH91_18250</name>
</gene>
<feature type="transmembrane region" description="Helical" evidence="7">
    <location>
        <begin position="652"/>
        <end position="676"/>
    </location>
</feature>
<feature type="transmembrane region" description="Helical" evidence="7">
    <location>
        <begin position="313"/>
        <end position="338"/>
    </location>
</feature>
<dbReference type="InterPro" id="IPR003838">
    <property type="entry name" value="ABC3_permease_C"/>
</dbReference>
<sequence>MVSLLDRKLRRDISAMRGQVLTIALLVAAGVAVFVGSVSTYESLGRAVERFYATTRFPQVFVTLKRAPLSIVTQLNAIPGVASVEPRIVREVIVDWPAASQPVSARMVSLNHAGDENLARLSLRRGTAPDPGSSREAAINEAFAEANGVNPGDDIRVLLNGKVKAFHISGVALSPEYVYAVKPGLPIPDDRLYAILWVDRSAAEAGFDMKAAFNDVVISLAPGTDPKPVIDELDRLLEPYGSVGAVERRDQASNRFLEDELNQQKVMSTTIPFIFFGVAAFLLNSALGRLVAAQREQIAALKALGFPTTALSLHYLKLILVIVLIGAVLGIAAGWGFGKAMIASYQGFFRLPQLPFELVPWAAAVGIAISVTAASLGVLTALRQVVRLAPAVAMRPAAPLDFRRSWIEALLPRNAARSRRMMILRNTAGRPLRSLLTVAGVALAVPMMVLGIFWRDAIGEMIDLQFNLVERGNATVTFPHPMDRAIIRDLAREPGVLAAEGQRIVPVRLRAGQRSYLTSVIGLSVGHQLRRPRDAMLRPIAAAPDAITLTRRLAERLDVQAGGIISVEAMEGRRRKRDLPVSAIVDESIGMATYMEIETLNRFTDEGAVVSAASLYVEPTAMLALGRKFKNLPTIESVTMKAYTLTSFMDKIAGLVFVTAGILAAFATIITVGVVYNSARIGLQERAWELASLRVLGFTRGEVAGILFGEFAVEITLGIVIGLPLSRIVIDLIARLHSNESFQIPAVVAPQTYVIAAGVVLLAAAASAYIVKGRVDRLDLVAALKTRE</sequence>
<keyword evidence="4 7" id="KW-0812">Transmembrane</keyword>
<proteinExistence type="inferred from homology"/>
<reference evidence="11 13" key="2">
    <citation type="submission" date="2018-10" db="EMBL/GenBank/DDBJ databases">
        <title>Bradyrhizobium sp. nov., effective nodules isolated from peanut in China.</title>
        <authorList>
            <person name="Li Y."/>
        </authorList>
    </citation>
    <scope>NUCLEOTIDE SEQUENCE [LARGE SCALE GENOMIC DNA]</scope>
    <source>
        <strain evidence="11 13">CCBAU 53426</strain>
    </source>
</reference>
<comment type="similarity">
    <text evidence="2">Belongs to the ABC-4 integral membrane protein family. LolC/E subfamily.</text>
</comment>
<dbReference type="InterPro" id="IPR025857">
    <property type="entry name" value="MacB_PCD"/>
</dbReference>
<feature type="domain" description="ABC3 transporter permease C-terminal" evidence="8">
    <location>
        <begin position="271"/>
        <end position="389"/>
    </location>
</feature>
<dbReference type="GO" id="GO:0098797">
    <property type="term" value="C:plasma membrane protein complex"/>
    <property type="evidence" value="ECO:0007669"/>
    <property type="project" value="TreeGrafter"/>
</dbReference>
<dbReference type="EMBL" id="RDQZ01000017">
    <property type="protein sequence ID" value="RXH11213.1"/>
    <property type="molecule type" value="Genomic_DNA"/>
</dbReference>
<evidence type="ECO:0000259" key="9">
    <source>
        <dbReference type="Pfam" id="PF12704"/>
    </source>
</evidence>
<organism evidence="10 12">
    <name type="scientific">Bradyrhizobium guangzhouense</name>
    <dbReference type="NCBI Taxonomy" id="1325095"/>
    <lineage>
        <taxon>Bacteria</taxon>
        <taxon>Pseudomonadati</taxon>
        <taxon>Pseudomonadota</taxon>
        <taxon>Alphaproteobacteria</taxon>
        <taxon>Hyphomicrobiales</taxon>
        <taxon>Nitrobacteraceae</taxon>
        <taxon>Bradyrhizobium</taxon>
    </lineage>
</organism>
<dbReference type="EMBL" id="CP030053">
    <property type="protein sequence ID" value="QAU47106.1"/>
    <property type="molecule type" value="Genomic_DNA"/>
</dbReference>
<dbReference type="Pfam" id="PF12704">
    <property type="entry name" value="MacB_PCD"/>
    <property type="match status" value="1"/>
</dbReference>
<evidence type="ECO:0000256" key="7">
    <source>
        <dbReference type="SAM" id="Phobius"/>
    </source>
</evidence>
<feature type="transmembrane region" description="Helical" evidence="7">
    <location>
        <begin position="750"/>
        <end position="771"/>
    </location>
</feature>
<keyword evidence="5 7" id="KW-1133">Transmembrane helix</keyword>
<evidence type="ECO:0000256" key="1">
    <source>
        <dbReference type="ARBA" id="ARBA00004651"/>
    </source>
</evidence>
<keyword evidence="3" id="KW-1003">Cell membrane</keyword>
<feature type="domain" description="MacB-like periplasmic core" evidence="9">
    <location>
        <begin position="24"/>
        <end position="235"/>
    </location>
</feature>
<comment type="subcellular location">
    <subcellularLocation>
        <location evidence="1">Cell membrane</location>
        <topology evidence="1">Multi-pass membrane protein</topology>
    </subcellularLocation>
</comment>
<dbReference type="Proteomes" id="UP000288972">
    <property type="component" value="Chromosome"/>
</dbReference>
<evidence type="ECO:0000259" key="8">
    <source>
        <dbReference type="Pfam" id="PF02687"/>
    </source>
</evidence>
<dbReference type="GO" id="GO:0044874">
    <property type="term" value="P:lipoprotein localization to outer membrane"/>
    <property type="evidence" value="ECO:0007669"/>
    <property type="project" value="TreeGrafter"/>
</dbReference>
<feature type="transmembrane region" description="Helical" evidence="7">
    <location>
        <begin position="358"/>
        <end position="382"/>
    </location>
</feature>
<feature type="transmembrane region" description="Helical" evidence="7">
    <location>
        <begin position="20"/>
        <end position="41"/>
    </location>
</feature>
<feature type="transmembrane region" description="Helical" evidence="7">
    <location>
        <begin position="271"/>
        <end position="292"/>
    </location>
</feature>
<keyword evidence="6 7" id="KW-0472">Membrane</keyword>
<evidence type="ECO:0000256" key="2">
    <source>
        <dbReference type="ARBA" id="ARBA00005236"/>
    </source>
</evidence>
<keyword evidence="13" id="KW-1185">Reference proteome</keyword>
<evidence type="ECO:0000256" key="4">
    <source>
        <dbReference type="ARBA" id="ARBA00022692"/>
    </source>
</evidence>
<dbReference type="Pfam" id="PF02687">
    <property type="entry name" value="FtsX"/>
    <property type="match status" value="2"/>
</dbReference>
<evidence type="ECO:0000313" key="11">
    <source>
        <dbReference type="EMBL" id="RXH11213.1"/>
    </source>
</evidence>